<evidence type="ECO:0000313" key="1">
    <source>
        <dbReference type="EMBL" id="KIG16028.1"/>
    </source>
</evidence>
<dbReference type="AlphaFoldDB" id="A0A0C1ZXS7"/>
<dbReference type="EMBL" id="JMCC02000044">
    <property type="protein sequence ID" value="KIG16028.1"/>
    <property type="molecule type" value="Genomic_DNA"/>
</dbReference>
<reference evidence="1 2" key="1">
    <citation type="submission" date="2014-12" db="EMBL/GenBank/DDBJ databases">
        <title>Genome assembly of Enhygromyxa salina DSM 15201.</title>
        <authorList>
            <person name="Sharma G."/>
            <person name="Subramanian S."/>
        </authorList>
    </citation>
    <scope>NUCLEOTIDE SEQUENCE [LARGE SCALE GENOMIC DNA]</scope>
    <source>
        <strain evidence="1 2">DSM 15201</strain>
    </source>
</reference>
<name>A0A0C1ZXS7_9BACT</name>
<protein>
    <submittedName>
        <fullName evidence="1">Uncharacterized protein</fullName>
    </submittedName>
</protein>
<gene>
    <name evidence="1" type="ORF">DB30_05082</name>
</gene>
<comment type="caution">
    <text evidence="1">The sequence shown here is derived from an EMBL/GenBank/DDBJ whole genome shotgun (WGS) entry which is preliminary data.</text>
</comment>
<sequence length="62" mass="7036">MSAHFRALALVREARSLLRPALSAARSLRFRLADHRRETVRAAANATPRSENRRLILDSARL</sequence>
<evidence type="ECO:0000313" key="2">
    <source>
        <dbReference type="Proteomes" id="UP000031599"/>
    </source>
</evidence>
<proteinExistence type="predicted"/>
<dbReference type="Proteomes" id="UP000031599">
    <property type="component" value="Unassembled WGS sequence"/>
</dbReference>
<organism evidence="1 2">
    <name type="scientific">Enhygromyxa salina</name>
    <dbReference type="NCBI Taxonomy" id="215803"/>
    <lineage>
        <taxon>Bacteria</taxon>
        <taxon>Pseudomonadati</taxon>
        <taxon>Myxococcota</taxon>
        <taxon>Polyangia</taxon>
        <taxon>Nannocystales</taxon>
        <taxon>Nannocystaceae</taxon>
        <taxon>Enhygromyxa</taxon>
    </lineage>
</organism>
<accession>A0A0C1ZXS7</accession>